<dbReference type="Pfam" id="PF03712">
    <property type="entry name" value="Cu2_monoox_C"/>
    <property type="match status" value="1"/>
</dbReference>
<feature type="disulfide bond" evidence="14">
    <location>
        <begin position="84"/>
        <end position="108"/>
    </location>
</feature>
<dbReference type="GO" id="GO:0016020">
    <property type="term" value="C:membrane"/>
    <property type="evidence" value="ECO:0007669"/>
    <property type="project" value="InterPro"/>
</dbReference>
<dbReference type="Gene3D" id="2.60.120.230">
    <property type="match status" value="1"/>
</dbReference>
<feature type="binding site" evidence="13">
    <location>
        <position position="293"/>
    </location>
    <ligand>
        <name>Cu(2+)</name>
        <dbReference type="ChEBI" id="CHEBI:29036"/>
        <label>1</label>
        <note>catalytic</note>
    </ligand>
</feature>
<feature type="binding site" evidence="13">
    <location>
        <position position="77"/>
    </location>
    <ligand>
        <name>Cu(2+)</name>
        <dbReference type="ChEBI" id="CHEBI:29036"/>
        <label>1</label>
        <note>catalytic</note>
    </ligand>
</feature>
<feature type="binding site" evidence="13">
    <location>
        <position position="151"/>
    </location>
    <ligand>
        <name>Cu(2+)</name>
        <dbReference type="ChEBI" id="CHEBI:29036"/>
        <label>1</label>
        <note>catalytic</note>
    </ligand>
</feature>
<dbReference type="InterPro" id="IPR000720">
    <property type="entry name" value="PHM/PAL"/>
</dbReference>
<dbReference type="InterPro" id="IPR014784">
    <property type="entry name" value="Cu2_ascorb_mOase-like_C"/>
</dbReference>
<dbReference type="SUPFAM" id="SSF49742">
    <property type="entry name" value="PHM/PNGase F"/>
    <property type="match status" value="2"/>
</dbReference>
<evidence type="ECO:0000256" key="7">
    <source>
        <dbReference type="ARBA" id="ARBA00023002"/>
    </source>
</evidence>
<dbReference type="Gene3D" id="2.60.120.310">
    <property type="entry name" value="Copper type II, ascorbate-dependent monooxygenase, N-terminal domain"/>
    <property type="match status" value="1"/>
</dbReference>
<comment type="subcellular location">
    <subcellularLocation>
        <location evidence="1">Secreted</location>
    </subcellularLocation>
</comment>
<dbReference type="InterPro" id="IPR024548">
    <property type="entry name" value="Cu2_monoox_C"/>
</dbReference>
<dbReference type="FunFam" id="2.60.120.310:FF:000005">
    <property type="entry name" value="Peptidylglycine alpha-hydroxylating monooxygenase"/>
    <property type="match status" value="1"/>
</dbReference>
<keyword evidence="10 14" id="KW-1015">Disulfide bond</keyword>
<dbReference type="AlphaFoldDB" id="A0A0P5W7J2"/>
<dbReference type="Proteomes" id="UP000076858">
    <property type="component" value="Unassembled WGS sequence"/>
</dbReference>
<dbReference type="PANTHER" id="PTHR10680">
    <property type="entry name" value="PEPTIDYL-GLYCINE ALPHA-AMIDATING MONOOXYGENASE"/>
    <property type="match status" value="1"/>
</dbReference>
<evidence type="ECO:0000256" key="5">
    <source>
        <dbReference type="ARBA" id="ARBA00022723"/>
    </source>
</evidence>
<evidence type="ECO:0000256" key="2">
    <source>
        <dbReference type="ARBA" id="ARBA00010676"/>
    </source>
</evidence>
<keyword evidence="8 13" id="KW-0186">Copper</keyword>
<keyword evidence="11" id="KW-0325">Glycoprotein</keyword>
<dbReference type="InterPro" id="IPR008977">
    <property type="entry name" value="PHM/PNGase_F_dom_sf"/>
</dbReference>
<reference evidence="15 16" key="1">
    <citation type="submission" date="2016-03" db="EMBL/GenBank/DDBJ databases">
        <title>EvidentialGene: Evidence-directed Construction of Genes on Genomes.</title>
        <authorList>
            <person name="Gilbert D.G."/>
            <person name="Choi J.-H."/>
            <person name="Mockaitis K."/>
            <person name="Colbourne J."/>
            <person name="Pfrender M."/>
        </authorList>
    </citation>
    <scope>NUCLEOTIDE SEQUENCE [LARGE SCALE GENOMIC DNA]</scope>
    <source>
        <strain evidence="15 16">Xinb3</strain>
        <tissue evidence="15">Complete organism</tissue>
    </source>
</reference>
<dbReference type="PANTHER" id="PTHR10680:SF14">
    <property type="entry name" value="PEPTIDYL-GLYCINE ALPHA-AMIDATING MONOOXYGENASE"/>
    <property type="match status" value="1"/>
</dbReference>
<feature type="disulfide bond" evidence="14">
    <location>
        <begin position="203"/>
        <end position="313"/>
    </location>
</feature>
<accession>A0A0P5W7J2</accession>
<evidence type="ECO:0000256" key="8">
    <source>
        <dbReference type="ARBA" id="ARBA00023008"/>
    </source>
</evidence>
<dbReference type="FunFam" id="2.60.120.230:FF:000002">
    <property type="entry name" value="Peptidyl-glycine alpha-amidating monooxygenase B"/>
    <property type="match status" value="1"/>
</dbReference>
<evidence type="ECO:0000256" key="14">
    <source>
        <dbReference type="PIRSR" id="PIRSR600720-3"/>
    </source>
</evidence>
<evidence type="ECO:0000313" key="16">
    <source>
        <dbReference type="Proteomes" id="UP000076858"/>
    </source>
</evidence>
<dbReference type="InterPro" id="IPR000323">
    <property type="entry name" value="Cu2_ascorb_mOase_N"/>
</dbReference>
<evidence type="ECO:0000256" key="11">
    <source>
        <dbReference type="ARBA" id="ARBA00023180"/>
    </source>
</evidence>
<dbReference type="GO" id="GO:0016829">
    <property type="term" value="F:lyase activity"/>
    <property type="evidence" value="ECO:0007669"/>
    <property type="project" value="UniProtKB-KW"/>
</dbReference>
<dbReference type="PRINTS" id="PR00790">
    <property type="entry name" value="PAMONOXGNASE"/>
</dbReference>
<evidence type="ECO:0000256" key="6">
    <source>
        <dbReference type="ARBA" id="ARBA00022729"/>
    </source>
</evidence>
<feature type="binding site" evidence="13">
    <location>
        <position position="219"/>
    </location>
    <ligand>
        <name>Cu(2+)</name>
        <dbReference type="ChEBI" id="CHEBI:29036"/>
        <label>1</label>
        <note>catalytic</note>
    </ligand>
</feature>
<feature type="binding site" evidence="13">
    <location>
        <position position="221"/>
    </location>
    <ligand>
        <name>Cu(2+)</name>
        <dbReference type="ChEBI" id="CHEBI:29036"/>
        <label>1</label>
        <note>catalytic</note>
    </ligand>
</feature>
<feature type="binding site" evidence="13">
    <location>
        <position position="78"/>
    </location>
    <ligand>
        <name>Cu(2+)</name>
        <dbReference type="ChEBI" id="CHEBI:29036"/>
        <label>1</label>
        <note>catalytic</note>
    </ligand>
</feature>
<evidence type="ECO:0000256" key="3">
    <source>
        <dbReference type="ARBA" id="ARBA00012689"/>
    </source>
</evidence>
<dbReference type="GO" id="GO:0004504">
    <property type="term" value="F:peptidylglycine monooxygenase activity"/>
    <property type="evidence" value="ECO:0007669"/>
    <property type="project" value="UniProtKB-EC"/>
</dbReference>
<evidence type="ECO:0000313" key="15">
    <source>
        <dbReference type="EMBL" id="KZS09143.1"/>
    </source>
</evidence>
<protein>
    <recommendedName>
        <fullName evidence="3">peptidylglycine monooxygenase</fullName>
        <ecNumber evidence="3">1.14.17.3</ecNumber>
    </recommendedName>
</protein>
<organism evidence="15 16">
    <name type="scientific">Daphnia magna</name>
    <dbReference type="NCBI Taxonomy" id="35525"/>
    <lineage>
        <taxon>Eukaryota</taxon>
        <taxon>Metazoa</taxon>
        <taxon>Ecdysozoa</taxon>
        <taxon>Arthropoda</taxon>
        <taxon>Crustacea</taxon>
        <taxon>Branchiopoda</taxon>
        <taxon>Diplostraca</taxon>
        <taxon>Cladocera</taxon>
        <taxon>Anomopoda</taxon>
        <taxon>Daphniidae</taxon>
        <taxon>Daphnia</taxon>
    </lineage>
</organism>
<feature type="disulfide bond" evidence="14">
    <location>
        <begin position="51"/>
        <end position="98"/>
    </location>
</feature>
<name>A0A0P5W7J2_9CRUS</name>
<evidence type="ECO:0000256" key="4">
    <source>
        <dbReference type="ARBA" id="ARBA00022525"/>
    </source>
</evidence>
<keyword evidence="16" id="KW-1185">Reference proteome</keyword>
<evidence type="ECO:0000256" key="1">
    <source>
        <dbReference type="ARBA" id="ARBA00004613"/>
    </source>
</evidence>
<evidence type="ECO:0000256" key="9">
    <source>
        <dbReference type="ARBA" id="ARBA00023033"/>
    </source>
</evidence>
<evidence type="ECO:0000256" key="12">
    <source>
        <dbReference type="ARBA" id="ARBA00048431"/>
    </source>
</evidence>
<keyword evidence="15" id="KW-0456">Lyase</keyword>
<dbReference type="EMBL" id="LRGB01002107">
    <property type="protein sequence ID" value="KZS09143.1"/>
    <property type="molecule type" value="Genomic_DNA"/>
</dbReference>
<dbReference type="OrthoDB" id="10018185at2759"/>
<keyword evidence="5 13" id="KW-0479">Metal-binding</keyword>
<dbReference type="EC" id="1.14.17.3" evidence="3"/>
<comment type="similarity">
    <text evidence="2">Belongs to the copper type II ascorbate-dependent monooxygenase family.</text>
</comment>
<keyword evidence="7" id="KW-0560">Oxidoreductase</keyword>
<comment type="caution">
    <text evidence="15">The sequence shown here is derived from an EMBL/GenBank/DDBJ whole genome shotgun (WGS) entry which is preliminary data.</text>
</comment>
<dbReference type="GO" id="GO:0005576">
    <property type="term" value="C:extracellular region"/>
    <property type="evidence" value="ECO:0007669"/>
    <property type="project" value="UniProtKB-SubCell"/>
</dbReference>
<sequence>MSFWLFLITVVCGGVNHSHGFADMPQPLAGTNTYQLRMPGAIATMDDDYICTAFKLDPEKEMFITQFRVEGTAERAHHMILSGCAGDMSDSSTPSWKCGSHGTGKVSCSGPTRILYAWAKNADGTRLPPSVGFRIGGTGKSRVKYLIIQVHYANKLPPGVRDYSGLDLEITSEPQKYIAGILLMLALPEIPPHQAVVNSDICCPIDVTVPIHIFAARVHAHGLGTVVTSYKYNPKTQATELIVKGNPQWPQAFYPTTREFAMTKGDEILMRCTYSSLGKNTFTYAGLSSSDEMCNVYMMYYTNADNGTEFQSCGYYCNDEQNRAYPADSIQPLPSNPMLEAYAIHGKMNHQLRTNSTISEEEPIIHVDHNKNEEDYQLKNQSQIEEQDTFQLASQVHHEHQTPEETTKQEQPLAMNVVPGKEETLNEKENKAAIKAANQDVTVKKKRREDHFWSILFFIRRFFS</sequence>
<gene>
    <name evidence="15" type="ORF">APZ42_026704</name>
</gene>
<proteinExistence type="inferred from homology"/>
<keyword evidence="4" id="KW-0964">Secreted</keyword>
<dbReference type="GO" id="GO:0006518">
    <property type="term" value="P:peptide metabolic process"/>
    <property type="evidence" value="ECO:0007669"/>
    <property type="project" value="InterPro"/>
</dbReference>
<comment type="catalytic activity">
    <reaction evidence="12">
        <text>a [peptide]-C-terminal glycine + 2 L-ascorbate + O2 = a [peptide]-C-terminal (2S)-2-hydroxyglycine + 2 monodehydro-L-ascorbate radical + H2O</text>
        <dbReference type="Rhea" id="RHEA:21452"/>
        <dbReference type="Rhea" id="RHEA-COMP:13486"/>
        <dbReference type="Rhea" id="RHEA-COMP:15321"/>
        <dbReference type="ChEBI" id="CHEBI:15377"/>
        <dbReference type="ChEBI" id="CHEBI:15379"/>
        <dbReference type="ChEBI" id="CHEBI:38290"/>
        <dbReference type="ChEBI" id="CHEBI:59513"/>
        <dbReference type="ChEBI" id="CHEBI:137000"/>
        <dbReference type="ChEBI" id="CHEBI:142768"/>
        <dbReference type="EC" id="1.14.17.3"/>
    </reaction>
</comment>
<feature type="disulfide bond" evidence="14">
    <location>
        <begin position="272"/>
        <end position="294"/>
    </location>
</feature>
<keyword evidence="6" id="KW-0732">Signal</keyword>
<evidence type="ECO:0000256" key="13">
    <source>
        <dbReference type="PIRSR" id="PIRSR600720-2"/>
    </source>
</evidence>
<dbReference type="InterPro" id="IPR036939">
    <property type="entry name" value="Cu2_ascorb_mOase_N_sf"/>
</dbReference>
<dbReference type="GO" id="GO:0005507">
    <property type="term" value="F:copper ion binding"/>
    <property type="evidence" value="ECO:0007669"/>
    <property type="project" value="InterPro"/>
</dbReference>
<keyword evidence="9" id="KW-0503">Monooxygenase</keyword>
<dbReference type="Pfam" id="PF01082">
    <property type="entry name" value="Cu2_monooxygen"/>
    <property type="match status" value="1"/>
</dbReference>
<evidence type="ECO:0000256" key="10">
    <source>
        <dbReference type="ARBA" id="ARBA00023157"/>
    </source>
</evidence>
<comment type="cofactor">
    <cofactor evidence="13">
        <name>Cu(2+)</name>
        <dbReference type="ChEBI" id="CHEBI:29036"/>
    </cofactor>
    <text evidence="13">Binds 2 Cu(2+) ions per subunit.</text>
</comment>